<gene>
    <name evidence="1" type="ORF">Psi02_04930</name>
</gene>
<organism evidence="1 2">
    <name type="scientific">Planotetraspora silvatica</name>
    <dbReference type="NCBI Taxonomy" id="234614"/>
    <lineage>
        <taxon>Bacteria</taxon>
        <taxon>Bacillati</taxon>
        <taxon>Actinomycetota</taxon>
        <taxon>Actinomycetes</taxon>
        <taxon>Streptosporangiales</taxon>
        <taxon>Streptosporangiaceae</taxon>
        <taxon>Planotetraspora</taxon>
    </lineage>
</organism>
<evidence type="ECO:0000313" key="2">
    <source>
        <dbReference type="Proteomes" id="UP000644610"/>
    </source>
</evidence>
<proteinExistence type="predicted"/>
<dbReference type="AlphaFoldDB" id="A0A8J3UKP9"/>
<sequence length="55" mass="5603">MTVEAIAAKVVARTTLLAFLRMVLPFGRGASLLRDAGGVVWPVGGGVAARHLTAG</sequence>
<accession>A0A8J3UKP9</accession>
<dbReference type="Proteomes" id="UP000644610">
    <property type="component" value="Unassembled WGS sequence"/>
</dbReference>
<protein>
    <submittedName>
        <fullName evidence="1">Uncharacterized protein</fullName>
    </submittedName>
</protein>
<comment type="caution">
    <text evidence="1">The sequence shown here is derived from an EMBL/GenBank/DDBJ whole genome shotgun (WGS) entry which is preliminary data.</text>
</comment>
<dbReference type="EMBL" id="BOOQ01000002">
    <property type="protein sequence ID" value="GII44069.1"/>
    <property type="molecule type" value="Genomic_DNA"/>
</dbReference>
<name>A0A8J3UKP9_9ACTN</name>
<evidence type="ECO:0000313" key="1">
    <source>
        <dbReference type="EMBL" id="GII44069.1"/>
    </source>
</evidence>
<keyword evidence="2" id="KW-1185">Reference proteome</keyword>
<reference evidence="1" key="1">
    <citation type="submission" date="2021-01" db="EMBL/GenBank/DDBJ databases">
        <title>Whole genome shotgun sequence of Planotetraspora silvatica NBRC 100141.</title>
        <authorList>
            <person name="Komaki H."/>
            <person name="Tamura T."/>
        </authorList>
    </citation>
    <scope>NUCLEOTIDE SEQUENCE</scope>
    <source>
        <strain evidence="1">NBRC 100141</strain>
    </source>
</reference>